<evidence type="ECO:0000256" key="1">
    <source>
        <dbReference type="SAM" id="Phobius"/>
    </source>
</evidence>
<keyword evidence="1" id="KW-0812">Transmembrane</keyword>
<dbReference type="EMBL" id="JAPFRF010000019">
    <property type="protein sequence ID" value="KAJ7307126.1"/>
    <property type="molecule type" value="Genomic_DNA"/>
</dbReference>
<protein>
    <submittedName>
        <fullName evidence="2">Uncharacterized protein</fullName>
    </submittedName>
</protein>
<reference evidence="2" key="1">
    <citation type="journal article" date="2023" name="DNA Res.">
        <title>Chromosome-level genome assembly of Phrynocephalus forsythii using third-generation DNA sequencing and Hi-C analysis.</title>
        <authorList>
            <person name="Qi Y."/>
            <person name="Zhao W."/>
            <person name="Zhao Y."/>
            <person name="Niu C."/>
            <person name="Cao S."/>
            <person name="Zhang Y."/>
        </authorList>
    </citation>
    <scope>NUCLEOTIDE SEQUENCE</scope>
    <source>
        <tissue evidence="2">Muscle</tissue>
    </source>
</reference>
<dbReference type="AlphaFoldDB" id="A0A9Q0X9S9"/>
<gene>
    <name evidence="2" type="ORF">JRQ81_009108</name>
</gene>
<proteinExistence type="predicted"/>
<dbReference type="Proteomes" id="UP001142489">
    <property type="component" value="Unassembled WGS sequence"/>
</dbReference>
<comment type="caution">
    <text evidence="2">The sequence shown here is derived from an EMBL/GenBank/DDBJ whole genome shotgun (WGS) entry which is preliminary data.</text>
</comment>
<organism evidence="2 3">
    <name type="scientific">Phrynocephalus forsythii</name>
    <dbReference type="NCBI Taxonomy" id="171643"/>
    <lineage>
        <taxon>Eukaryota</taxon>
        <taxon>Metazoa</taxon>
        <taxon>Chordata</taxon>
        <taxon>Craniata</taxon>
        <taxon>Vertebrata</taxon>
        <taxon>Euteleostomi</taxon>
        <taxon>Lepidosauria</taxon>
        <taxon>Squamata</taxon>
        <taxon>Bifurcata</taxon>
        <taxon>Unidentata</taxon>
        <taxon>Episquamata</taxon>
        <taxon>Toxicofera</taxon>
        <taxon>Iguania</taxon>
        <taxon>Acrodonta</taxon>
        <taxon>Agamidae</taxon>
        <taxon>Agaminae</taxon>
        <taxon>Phrynocephalus</taxon>
    </lineage>
</organism>
<keyword evidence="1" id="KW-1133">Transmembrane helix</keyword>
<accession>A0A9Q0X9S9</accession>
<keyword evidence="1" id="KW-0472">Membrane</keyword>
<evidence type="ECO:0000313" key="3">
    <source>
        <dbReference type="Proteomes" id="UP001142489"/>
    </source>
</evidence>
<dbReference type="OrthoDB" id="9049718at2759"/>
<name>A0A9Q0X9S9_9SAUR</name>
<feature type="transmembrane region" description="Helical" evidence="1">
    <location>
        <begin position="21"/>
        <end position="41"/>
    </location>
</feature>
<sequence length="221" mass="24611">MARELPESLQQSLEMMGDPRPAMASLVLAWVLFLSLVIPRVTPQDACEPQLRYRQGSPESASSWISTVALLSSICATWVFAFYALQCLCAKKDLCGKEPEAECETSWEVRKECGAEATPDACGVSQALACPQPRSGSHKPPCSQVQQAYAHQLACMEEELGNFLHEVKSRRYALGEILQDEQYLAKLKRDADKLRITIYEIADCEGASQAAEERGRKRKLR</sequence>
<keyword evidence="3" id="KW-1185">Reference proteome</keyword>
<feature type="transmembrane region" description="Helical" evidence="1">
    <location>
        <begin position="61"/>
        <end position="85"/>
    </location>
</feature>
<evidence type="ECO:0000313" key="2">
    <source>
        <dbReference type="EMBL" id="KAJ7307126.1"/>
    </source>
</evidence>